<feature type="domain" description="YcxB-like C-terminal" evidence="2">
    <location>
        <begin position="104"/>
        <end position="163"/>
    </location>
</feature>
<keyword evidence="4" id="KW-1185">Reference proteome</keyword>
<evidence type="ECO:0000313" key="4">
    <source>
        <dbReference type="Proteomes" id="UP000006094"/>
    </source>
</evidence>
<accession>K0AYE5</accession>
<dbReference type="AlphaFoldDB" id="K0AYE5"/>
<dbReference type="Pfam" id="PF14317">
    <property type="entry name" value="YcxB"/>
    <property type="match status" value="1"/>
</dbReference>
<dbReference type="HOGENOM" id="CLU_104164_0_0_9"/>
<sequence>MELNINITEDDYVNFNIINYRNSKELIKRSRLMRFLPIIFFMILPLFLSNHIPLWYRYIWFIIASIFYVFYYPKSEERSIRKLARKMISEDKKGSILGERKIIIDETGVKTINTNDESITRWNGIEKVLVDKNYILIYNSPVSAYILPIRELAEEKEEVLKLLNEYVNNRMIRIDKDK</sequence>
<name>K0AYE5_GOTA9</name>
<keyword evidence="1" id="KW-0472">Membrane</keyword>
<protein>
    <recommendedName>
        <fullName evidence="2">YcxB-like C-terminal domain-containing protein</fullName>
    </recommendedName>
</protein>
<reference evidence="3 4" key="1">
    <citation type="journal article" date="2012" name="PLoS ONE">
        <title>The purine-utilizing bacterium Clostridium acidurici 9a: a genome-guided metabolic reconsideration.</title>
        <authorList>
            <person name="Hartwich K."/>
            <person name="Poehlein A."/>
            <person name="Daniel R."/>
        </authorList>
    </citation>
    <scope>NUCLEOTIDE SEQUENCE [LARGE SCALE GENOMIC DNA]</scope>
    <source>
        <strain evidence="4">ATCC 7906 / DSM 604 / BCRC 14475 / CIP 104303 / KCTC 5404 / NCIMB 10678 / 9a</strain>
    </source>
</reference>
<dbReference type="KEGG" id="cad:Curi_c17960"/>
<feature type="transmembrane region" description="Helical" evidence="1">
    <location>
        <begin position="54"/>
        <end position="72"/>
    </location>
</feature>
<evidence type="ECO:0000313" key="3">
    <source>
        <dbReference type="EMBL" id="AFS78803.1"/>
    </source>
</evidence>
<keyword evidence="1" id="KW-1133">Transmembrane helix</keyword>
<dbReference type="EMBL" id="CP003326">
    <property type="protein sequence ID" value="AFS78803.1"/>
    <property type="molecule type" value="Genomic_DNA"/>
</dbReference>
<dbReference type="STRING" id="1128398.Curi_c17960"/>
<evidence type="ECO:0000256" key="1">
    <source>
        <dbReference type="SAM" id="Phobius"/>
    </source>
</evidence>
<dbReference type="Proteomes" id="UP000006094">
    <property type="component" value="Chromosome"/>
</dbReference>
<dbReference type="OrthoDB" id="339559at2"/>
<dbReference type="RefSeq" id="WP_014967939.1">
    <property type="nucleotide sequence ID" value="NC_018664.1"/>
</dbReference>
<proteinExistence type="predicted"/>
<dbReference type="InterPro" id="IPR025588">
    <property type="entry name" value="YcxB-like_C"/>
</dbReference>
<organism evidence="3 4">
    <name type="scientific">Gottschalkia acidurici (strain ATCC 7906 / DSM 604 / BCRC 14475 / CIP 104303 / KCTC 5404 / NCIMB 10678 / 9a)</name>
    <name type="common">Clostridium acidurici</name>
    <dbReference type="NCBI Taxonomy" id="1128398"/>
    <lineage>
        <taxon>Bacteria</taxon>
        <taxon>Bacillati</taxon>
        <taxon>Bacillota</taxon>
        <taxon>Tissierellia</taxon>
        <taxon>Tissierellales</taxon>
        <taxon>Gottschalkiaceae</taxon>
        <taxon>Gottschalkia</taxon>
    </lineage>
</organism>
<feature type="transmembrane region" description="Helical" evidence="1">
    <location>
        <begin position="31"/>
        <end position="48"/>
    </location>
</feature>
<evidence type="ECO:0000259" key="2">
    <source>
        <dbReference type="Pfam" id="PF14317"/>
    </source>
</evidence>
<dbReference type="eggNOG" id="ENOG5032VTE">
    <property type="taxonomic scope" value="Bacteria"/>
</dbReference>
<gene>
    <name evidence="3" type="ordered locus">Curi_c17960</name>
</gene>
<keyword evidence="1" id="KW-0812">Transmembrane</keyword>